<dbReference type="OrthoDB" id="6402335at2"/>
<organism evidence="1 2">
    <name type="scientific">Xylanibacter rarus</name>
    <dbReference type="NCBI Taxonomy" id="1676614"/>
    <lineage>
        <taxon>Bacteria</taxon>
        <taxon>Pseudomonadati</taxon>
        <taxon>Bacteroidota</taxon>
        <taxon>Bacteroidia</taxon>
        <taxon>Bacteroidales</taxon>
        <taxon>Prevotellaceae</taxon>
        <taxon>Xylanibacter</taxon>
    </lineage>
</organism>
<sequence>MRTTILCILLFCVYALDTKAQTIEPEVNENVELMSILARMAVYPEYKMDMAGQYIKDMDEYFKSQTKHPAVQYMKELRNKYGISFDAVMSMAIHLNNQNGTFSLIDEEVPTLEKRWGKVDKTEFLTQLGNFYKDSRFNDFFNAHKALYEKGLEAYRENVIKYLDTSWYSAFYGKEPQEIFSVIIGFCNGGGNYGVNRHVRGNKKEVFAVVGYYVDKDDRPMYSKDYLPTLVHEFNHSFVNYLLDEKRYPGHVKDMEQAATGIFELSKWAMAKQAYGNWKTMINESLVRAAVICYMLDNDYKPEEVKQELSEQIQRNFRWMPELVSLLRKYEKKQHKYGNFENFYPHVITFFSDVAKKENEQFKVLN</sequence>
<dbReference type="Pfam" id="PF16286">
    <property type="entry name" value="DUF4932"/>
    <property type="match status" value="1"/>
</dbReference>
<evidence type="ECO:0000313" key="2">
    <source>
        <dbReference type="Proteomes" id="UP000036951"/>
    </source>
</evidence>
<keyword evidence="2" id="KW-1185">Reference proteome</keyword>
<dbReference type="InterPro" id="IPR032560">
    <property type="entry name" value="DUF4932"/>
</dbReference>
<protein>
    <recommendedName>
        <fullName evidence="3">DUF4932 domain-containing protein</fullName>
    </recommendedName>
</protein>
<reference evidence="1 2" key="1">
    <citation type="submission" date="2015-06" db="EMBL/GenBank/DDBJ databases">
        <title>Prevotella sp. 109, sp. nov., a novel member of the family Prevotellaceae isolated from human faeces.</title>
        <authorList>
            <person name="Shkoporov A.N."/>
            <person name="Chaplin A.V."/>
            <person name="Kafarskaia L.I."/>
            <person name="Efimov B.A."/>
        </authorList>
    </citation>
    <scope>NUCLEOTIDE SEQUENCE [LARGE SCALE GENOMIC DNA]</scope>
    <source>
        <strain evidence="1 2">109</strain>
    </source>
</reference>
<dbReference type="Proteomes" id="UP000036951">
    <property type="component" value="Unassembled WGS sequence"/>
</dbReference>
<evidence type="ECO:0008006" key="3">
    <source>
        <dbReference type="Google" id="ProtNLM"/>
    </source>
</evidence>
<accession>A0A8E1UQP7</accession>
<evidence type="ECO:0000313" key="1">
    <source>
        <dbReference type="EMBL" id="KOO68179.1"/>
    </source>
</evidence>
<dbReference type="EMBL" id="LFQU01000017">
    <property type="protein sequence ID" value="KOO68179.1"/>
    <property type="molecule type" value="Genomic_DNA"/>
</dbReference>
<proteinExistence type="predicted"/>
<dbReference type="RefSeq" id="WP_053398610.1">
    <property type="nucleotide sequence ID" value="NZ_LFQU01000017.1"/>
</dbReference>
<dbReference type="AlphaFoldDB" id="A0A8E1UQP7"/>
<gene>
    <name evidence="1" type="ORF">ACU52_09320</name>
</gene>
<name>A0A8E1UQP7_9BACT</name>
<comment type="caution">
    <text evidence="1">The sequence shown here is derived from an EMBL/GenBank/DDBJ whole genome shotgun (WGS) entry which is preliminary data.</text>
</comment>